<protein>
    <submittedName>
        <fullName evidence="1">Uncharacterized protein</fullName>
    </submittedName>
</protein>
<reference evidence="1 2" key="1">
    <citation type="journal article" date="2010" name="Science">
        <title>Genomic comparison of the ants Camponotus floridanus and Harpegnathos saltator.</title>
        <authorList>
            <person name="Bonasio R."/>
            <person name="Zhang G."/>
            <person name="Ye C."/>
            <person name="Mutti N.S."/>
            <person name="Fang X."/>
            <person name="Qin N."/>
            <person name="Donahue G."/>
            <person name="Yang P."/>
            <person name="Li Q."/>
            <person name="Li C."/>
            <person name="Zhang P."/>
            <person name="Huang Z."/>
            <person name="Berger S.L."/>
            <person name="Reinberg D."/>
            <person name="Wang J."/>
            <person name="Liebig J."/>
        </authorList>
    </citation>
    <scope>NUCLEOTIDE SEQUENCE [LARGE SCALE GENOMIC DNA]</scope>
    <source>
        <strain evidence="1 2">R22 G/1</strain>
    </source>
</reference>
<proteinExistence type="predicted"/>
<dbReference type="AlphaFoldDB" id="E2BFA4"/>
<sequence>MADESQQSQQPVAKGHRILSHLPIAIKVLEVASIQSSVLFVKVGVRVGEIWDVSKFTYPANGA</sequence>
<dbReference type="Proteomes" id="UP000008237">
    <property type="component" value="Unassembled WGS sequence"/>
</dbReference>
<gene>
    <name evidence="1" type="ORF">EAI_11072</name>
</gene>
<name>E2BFA4_HARSA</name>
<dbReference type="InParanoid" id="E2BFA4"/>
<evidence type="ECO:0000313" key="2">
    <source>
        <dbReference type="Proteomes" id="UP000008237"/>
    </source>
</evidence>
<dbReference type="EMBL" id="GL447982">
    <property type="protein sequence ID" value="EFN85617.1"/>
    <property type="molecule type" value="Genomic_DNA"/>
</dbReference>
<organism evidence="2">
    <name type="scientific">Harpegnathos saltator</name>
    <name type="common">Jerdon's jumping ant</name>
    <dbReference type="NCBI Taxonomy" id="610380"/>
    <lineage>
        <taxon>Eukaryota</taxon>
        <taxon>Metazoa</taxon>
        <taxon>Ecdysozoa</taxon>
        <taxon>Arthropoda</taxon>
        <taxon>Hexapoda</taxon>
        <taxon>Insecta</taxon>
        <taxon>Pterygota</taxon>
        <taxon>Neoptera</taxon>
        <taxon>Endopterygota</taxon>
        <taxon>Hymenoptera</taxon>
        <taxon>Apocrita</taxon>
        <taxon>Aculeata</taxon>
        <taxon>Formicoidea</taxon>
        <taxon>Formicidae</taxon>
        <taxon>Ponerinae</taxon>
        <taxon>Ponerini</taxon>
        <taxon>Harpegnathos</taxon>
    </lineage>
</organism>
<keyword evidence="2" id="KW-1185">Reference proteome</keyword>
<evidence type="ECO:0000313" key="1">
    <source>
        <dbReference type="EMBL" id="EFN85617.1"/>
    </source>
</evidence>
<accession>E2BFA4</accession>